<dbReference type="InterPro" id="IPR000212">
    <property type="entry name" value="DNA_helicase_UvrD/REP"/>
</dbReference>
<gene>
    <name evidence="8" type="ORF">HLB16_07175</name>
</gene>
<dbReference type="GO" id="GO:0003677">
    <property type="term" value="F:DNA binding"/>
    <property type="evidence" value="ECO:0007669"/>
    <property type="project" value="InterPro"/>
</dbReference>
<evidence type="ECO:0000259" key="7">
    <source>
        <dbReference type="PROSITE" id="PS51198"/>
    </source>
</evidence>
<dbReference type="GO" id="GO:0000725">
    <property type="term" value="P:recombinational repair"/>
    <property type="evidence" value="ECO:0007669"/>
    <property type="project" value="TreeGrafter"/>
</dbReference>
<organism evidence="8 9">
    <name type="scientific">Cupriavidus gilardii</name>
    <dbReference type="NCBI Taxonomy" id="82541"/>
    <lineage>
        <taxon>Bacteria</taxon>
        <taxon>Pseudomonadati</taxon>
        <taxon>Pseudomonadota</taxon>
        <taxon>Betaproteobacteria</taxon>
        <taxon>Burkholderiales</taxon>
        <taxon>Burkholderiaceae</taxon>
        <taxon>Cupriavidus</taxon>
    </lineage>
</organism>
<dbReference type="PANTHER" id="PTHR11070:SF2">
    <property type="entry name" value="ATP-DEPENDENT DNA HELICASE SRS2"/>
    <property type="match status" value="1"/>
</dbReference>
<dbReference type="Pfam" id="PF00580">
    <property type="entry name" value="UvrD-helicase"/>
    <property type="match status" value="1"/>
</dbReference>
<protein>
    <recommendedName>
        <fullName evidence="5">DNA 3'-5' helicase II</fullName>
    </recommendedName>
</protein>
<sequence>MKYLYVDQFAATELISERTLQSAEFGRGALFVDFLRSKVMKIFFNHKIMGFRQGEGCFIVSREGQKSNFIVFDYEEAPLLLSRDDNGVLLVLQKTLRFSIKIWENLKPSSHEKILSNNKAVVFPYPIGMQTELRAVIDRNPDEKRRSKREDGSALLVYKFADAEGDGVAEVARLTNFRKASEGRDAAYQTANEELSAFQHASQPGSKALAVTELEHAGLRSPAQQTGLSGWLPYLTSKQRDFVERTLDVPHRIEGPAGTGKTLCLVLKCLNTLESAANEKREHRALFIAHSEATKRSIENLFAMNDSVAFTADDMDFFGKPQALKIATLQELCAGLLHQDISEAELVDRDAYESKQIQTLYAREAVGHVLEKEFLSHEPFLSSGFKEFLLRTDGWLLADMLQHEISVQIKGRADQDLSKYQKLQRLKVGLPVENDGDRAFVFIMYEQYQKELIAAGQFDTDDVVLSAISQISTPIWKRRRIREGYDSIFIDETHLFNLNELSVFHRLTRNENTQPIAYSVDRSQALGDRGWTDESFELAFDPDSMVGEIAPTQIKSIFRCSPDIVNLAFSVTSSGATLFTNFHNPLTAAVSAFTQEEERKCEKPVLLQFSSDEAMYVGAFARAEIIAKEITAAKADVVIIGFGDDVFGELQKRAKEYNKPVELVKSRGDVEAVNRARVAGRYVLTAPEFVGGLEFGAAVLVGIDNGRVPPRGTSSYEDSQNFLSYASHQRVYVALTRARFRVEILGTKARGISPLLTSAIASELLDVREG</sequence>
<dbReference type="RefSeq" id="WP_082371765.1">
    <property type="nucleotide sequence ID" value="NZ_BAAAEB010000023.1"/>
</dbReference>
<feature type="binding site" evidence="6">
    <location>
        <begin position="255"/>
        <end position="262"/>
    </location>
    <ligand>
        <name>ATP</name>
        <dbReference type="ChEBI" id="CHEBI:30616"/>
    </ligand>
</feature>
<evidence type="ECO:0000313" key="9">
    <source>
        <dbReference type="Proteomes" id="UP000542973"/>
    </source>
</evidence>
<keyword evidence="4 6" id="KW-0067">ATP-binding</keyword>
<evidence type="ECO:0000256" key="2">
    <source>
        <dbReference type="ARBA" id="ARBA00022801"/>
    </source>
</evidence>
<dbReference type="SUPFAM" id="SSF52540">
    <property type="entry name" value="P-loop containing nucleoside triphosphate hydrolases"/>
    <property type="match status" value="1"/>
</dbReference>
<evidence type="ECO:0000256" key="4">
    <source>
        <dbReference type="ARBA" id="ARBA00022840"/>
    </source>
</evidence>
<evidence type="ECO:0000256" key="3">
    <source>
        <dbReference type="ARBA" id="ARBA00022806"/>
    </source>
</evidence>
<dbReference type="InterPro" id="IPR014016">
    <property type="entry name" value="UvrD-like_ATP-bd"/>
</dbReference>
<reference evidence="8 9" key="1">
    <citation type="submission" date="2020-05" db="EMBL/GenBank/DDBJ databases">
        <title>MicrobeNet Type strains.</title>
        <authorList>
            <person name="Nicholson A.C."/>
        </authorList>
    </citation>
    <scope>NUCLEOTIDE SEQUENCE [LARGE SCALE GENOMIC DNA]</scope>
    <source>
        <strain evidence="8 9">ATCC 700815</strain>
    </source>
</reference>
<feature type="domain" description="UvrD-like helicase ATP-binding" evidence="7">
    <location>
        <begin position="234"/>
        <end position="574"/>
    </location>
</feature>
<dbReference type="EMBL" id="JABEMD010000009">
    <property type="protein sequence ID" value="NNH10664.1"/>
    <property type="molecule type" value="Genomic_DNA"/>
</dbReference>
<dbReference type="InterPro" id="IPR027417">
    <property type="entry name" value="P-loop_NTPase"/>
</dbReference>
<dbReference type="AlphaFoldDB" id="A0A849B944"/>
<dbReference type="PANTHER" id="PTHR11070">
    <property type="entry name" value="UVRD / RECB / PCRA DNA HELICASE FAMILY MEMBER"/>
    <property type="match status" value="1"/>
</dbReference>
<keyword evidence="1 6" id="KW-0547">Nucleotide-binding</keyword>
<accession>A0A849B944</accession>
<name>A0A849B944_9BURK</name>
<dbReference type="PROSITE" id="PS51198">
    <property type="entry name" value="UVRD_HELICASE_ATP_BIND"/>
    <property type="match status" value="1"/>
</dbReference>
<dbReference type="Proteomes" id="UP000542973">
    <property type="component" value="Unassembled WGS sequence"/>
</dbReference>
<dbReference type="GO" id="GO:0016787">
    <property type="term" value="F:hydrolase activity"/>
    <property type="evidence" value="ECO:0007669"/>
    <property type="project" value="UniProtKB-UniRule"/>
</dbReference>
<proteinExistence type="predicted"/>
<evidence type="ECO:0000256" key="5">
    <source>
        <dbReference type="ARBA" id="ARBA00034923"/>
    </source>
</evidence>
<keyword evidence="2 6" id="KW-0378">Hydrolase</keyword>
<dbReference type="Gene3D" id="3.40.50.300">
    <property type="entry name" value="P-loop containing nucleotide triphosphate hydrolases"/>
    <property type="match status" value="2"/>
</dbReference>
<dbReference type="GO" id="GO:0005524">
    <property type="term" value="F:ATP binding"/>
    <property type="evidence" value="ECO:0007669"/>
    <property type="project" value="UniProtKB-UniRule"/>
</dbReference>
<keyword evidence="3 6" id="KW-0347">Helicase</keyword>
<evidence type="ECO:0000256" key="1">
    <source>
        <dbReference type="ARBA" id="ARBA00022741"/>
    </source>
</evidence>
<dbReference type="GO" id="GO:0043138">
    <property type="term" value="F:3'-5' DNA helicase activity"/>
    <property type="evidence" value="ECO:0007669"/>
    <property type="project" value="TreeGrafter"/>
</dbReference>
<comment type="caution">
    <text evidence="8">The sequence shown here is derived from an EMBL/GenBank/DDBJ whole genome shotgun (WGS) entry which is preliminary data.</text>
</comment>
<evidence type="ECO:0000256" key="6">
    <source>
        <dbReference type="PROSITE-ProRule" id="PRU00560"/>
    </source>
</evidence>
<evidence type="ECO:0000313" key="8">
    <source>
        <dbReference type="EMBL" id="NNH10664.1"/>
    </source>
</evidence>